<dbReference type="SUPFAM" id="SSF81321">
    <property type="entry name" value="Family A G protein-coupled receptor-like"/>
    <property type="match status" value="1"/>
</dbReference>
<evidence type="ECO:0000313" key="9">
    <source>
        <dbReference type="EMBL" id="CAF0962489.1"/>
    </source>
</evidence>
<evidence type="ECO:0000313" key="11">
    <source>
        <dbReference type="Proteomes" id="UP000663877"/>
    </source>
</evidence>
<dbReference type="Proteomes" id="UP000663832">
    <property type="component" value="Unassembled WGS sequence"/>
</dbReference>
<dbReference type="InterPro" id="IPR017452">
    <property type="entry name" value="GPCR_Rhodpsn_7TM"/>
</dbReference>
<evidence type="ECO:0000256" key="6">
    <source>
        <dbReference type="SAM" id="SignalP"/>
    </source>
</evidence>
<keyword evidence="6" id="KW-0732">Signal</keyword>
<feature type="transmembrane region" description="Helical" evidence="5">
    <location>
        <begin position="51"/>
        <end position="77"/>
    </location>
</feature>
<evidence type="ECO:0000256" key="5">
    <source>
        <dbReference type="SAM" id="Phobius"/>
    </source>
</evidence>
<organism evidence="9 11">
    <name type="scientific">Adineta steineri</name>
    <dbReference type="NCBI Taxonomy" id="433720"/>
    <lineage>
        <taxon>Eukaryota</taxon>
        <taxon>Metazoa</taxon>
        <taxon>Spiralia</taxon>
        <taxon>Gnathifera</taxon>
        <taxon>Rotifera</taxon>
        <taxon>Eurotatoria</taxon>
        <taxon>Bdelloidea</taxon>
        <taxon>Adinetida</taxon>
        <taxon>Adinetidae</taxon>
        <taxon>Adineta</taxon>
    </lineage>
</organism>
<evidence type="ECO:0000256" key="1">
    <source>
        <dbReference type="ARBA" id="ARBA00004370"/>
    </source>
</evidence>
<keyword evidence="2 5" id="KW-0812">Transmembrane</keyword>
<evidence type="ECO:0000256" key="2">
    <source>
        <dbReference type="ARBA" id="ARBA00022692"/>
    </source>
</evidence>
<dbReference type="GO" id="GO:0016020">
    <property type="term" value="C:membrane"/>
    <property type="evidence" value="ECO:0007669"/>
    <property type="project" value="UniProtKB-SubCell"/>
</dbReference>
<proteinExistence type="predicted"/>
<dbReference type="PROSITE" id="PS50262">
    <property type="entry name" value="G_PROTEIN_RECEP_F1_2"/>
    <property type="match status" value="1"/>
</dbReference>
<feature type="transmembrane region" description="Helical" evidence="5">
    <location>
        <begin position="145"/>
        <end position="171"/>
    </location>
</feature>
<dbReference type="OrthoDB" id="10023491at2759"/>
<sequence>MGLCILSVLFNVHFLLFFTQVSSYSPNSCYLDNQWCQCESKKSIYWHFWRYIWPIIHLSVFAFIPLIIIFVCLIRIIRYTHRIHQNINDVEQNSTSLNVSHHHHQFLLVRTLIFLDILFPLTIFPTLFLHIYVHYVPPETCRTIGILNIIFSIGYASTFIKNVFAFGIYYLSGTKFRLAVKILFQRITTTSFPSIAAITSNQHFYLH</sequence>
<comment type="caution">
    <text evidence="9">The sequence shown here is derived from an EMBL/GenBank/DDBJ whole genome shotgun (WGS) entry which is preliminary data.</text>
</comment>
<feature type="chain" id="PRO_5035600128" description="G-protein coupled receptors family 1 profile domain-containing protein" evidence="6">
    <location>
        <begin position="24"/>
        <end position="207"/>
    </location>
</feature>
<keyword evidence="3 5" id="KW-1133">Transmembrane helix</keyword>
<evidence type="ECO:0000259" key="7">
    <source>
        <dbReference type="PROSITE" id="PS50262"/>
    </source>
</evidence>
<keyword evidence="4 5" id="KW-0472">Membrane</keyword>
<dbReference type="EMBL" id="CAJNOM010000062">
    <property type="protein sequence ID" value="CAF0957471.1"/>
    <property type="molecule type" value="Genomic_DNA"/>
</dbReference>
<dbReference type="Proteomes" id="UP000663877">
    <property type="component" value="Unassembled WGS sequence"/>
</dbReference>
<protein>
    <recommendedName>
        <fullName evidence="7">G-protein coupled receptors family 1 profile domain-containing protein</fullName>
    </recommendedName>
</protein>
<dbReference type="Gene3D" id="1.20.1070.10">
    <property type="entry name" value="Rhodopsin 7-helix transmembrane proteins"/>
    <property type="match status" value="1"/>
</dbReference>
<evidence type="ECO:0000256" key="3">
    <source>
        <dbReference type="ARBA" id="ARBA00022989"/>
    </source>
</evidence>
<name>A0A814E081_9BILA</name>
<feature type="domain" description="G-protein coupled receptors family 1 profile" evidence="7">
    <location>
        <begin position="1"/>
        <end position="169"/>
    </location>
</feature>
<reference evidence="9" key="1">
    <citation type="submission" date="2021-02" db="EMBL/GenBank/DDBJ databases">
        <authorList>
            <person name="Nowell W R."/>
        </authorList>
    </citation>
    <scope>NUCLEOTIDE SEQUENCE</scope>
</reference>
<dbReference type="EMBL" id="CAJNOI010000056">
    <property type="protein sequence ID" value="CAF0962489.1"/>
    <property type="molecule type" value="Genomic_DNA"/>
</dbReference>
<feature type="signal peptide" evidence="6">
    <location>
        <begin position="1"/>
        <end position="23"/>
    </location>
</feature>
<dbReference type="AlphaFoldDB" id="A0A814E081"/>
<gene>
    <name evidence="9" type="ORF">BJG266_LOCUS13830</name>
    <name evidence="8" type="ORF">QVE165_LOCUS12567</name>
</gene>
<comment type="subcellular location">
    <subcellularLocation>
        <location evidence="1">Membrane</location>
    </subcellularLocation>
</comment>
<keyword evidence="10" id="KW-1185">Reference proteome</keyword>
<accession>A0A814E081</accession>
<evidence type="ECO:0000256" key="4">
    <source>
        <dbReference type="ARBA" id="ARBA00023136"/>
    </source>
</evidence>
<feature type="transmembrane region" description="Helical" evidence="5">
    <location>
        <begin position="112"/>
        <end position="133"/>
    </location>
</feature>
<evidence type="ECO:0000313" key="10">
    <source>
        <dbReference type="Proteomes" id="UP000663832"/>
    </source>
</evidence>
<evidence type="ECO:0000313" key="8">
    <source>
        <dbReference type="EMBL" id="CAF0957471.1"/>
    </source>
</evidence>